<evidence type="ECO:0000256" key="1">
    <source>
        <dbReference type="SAM" id="MobiDB-lite"/>
    </source>
</evidence>
<dbReference type="EMBL" id="SLWR01000001">
    <property type="protein sequence ID" value="TCO51944.1"/>
    <property type="molecule type" value="Genomic_DNA"/>
</dbReference>
<keyword evidence="3" id="KW-1185">Reference proteome</keyword>
<dbReference type="SUPFAM" id="SSF55961">
    <property type="entry name" value="Bet v1-like"/>
    <property type="match status" value="1"/>
</dbReference>
<dbReference type="AlphaFoldDB" id="A0A4R2J203"/>
<accession>A0A4R2J203</accession>
<dbReference type="Gene3D" id="3.30.530.20">
    <property type="match status" value="1"/>
</dbReference>
<name>A0A4R2J203_9ACTN</name>
<comment type="caution">
    <text evidence="2">The sequence shown here is derived from an EMBL/GenBank/DDBJ whole genome shotgun (WGS) entry which is preliminary data.</text>
</comment>
<feature type="region of interest" description="Disordered" evidence="1">
    <location>
        <begin position="1"/>
        <end position="33"/>
    </location>
</feature>
<organism evidence="2 3">
    <name type="scientific">Kribbella antiqua</name>
    <dbReference type="NCBI Taxonomy" id="2512217"/>
    <lineage>
        <taxon>Bacteria</taxon>
        <taxon>Bacillati</taxon>
        <taxon>Actinomycetota</taxon>
        <taxon>Actinomycetes</taxon>
        <taxon>Propionibacteriales</taxon>
        <taxon>Kribbellaceae</taxon>
        <taxon>Kribbella</taxon>
    </lineage>
</organism>
<dbReference type="Proteomes" id="UP000295573">
    <property type="component" value="Unassembled WGS sequence"/>
</dbReference>
<evidence type="ECO:0000313" key="3">
    <source>
        <dbReference type="Proteomes" id="UP000295573"/>
    </source>
</evidence>
<sequence>MDSRRGTVFGTEDDEQRRRYGMTDDPSGAPNGRILRNEAPYVLEYEWAGEILTWEITSTAEGSRLVFTNVLTDPDAAGPAAAGWEAGLEVVEAQLAGQPITWNPLDRAEELATRGS</sequence>
<proteinExistence type="predicted"/>
<dbReference type="OrthoDB" id="8117292at2"/>
<evidence type="ECO:0008006" key="4">
    <source>
        <dbReference type="Google" id="ProtNLM"/>
    </source>
</evidence>
<dbReference type="InterPro" id="IPR023393">
    <property type="entry name" value="START-like_dom_sf"/>
</dbReference>
<gene>
    <name evidence="2" type="ORF">EV646_101940</name>
</gene>
<evidence type="ECO:0000313" key="2">
    <source>
        <dbReference type="EMBL" id="TCO51944.1"/>
    </source>
</evidence>
<reference evidence="2 3" key="1">
    <citation type="journal article" date="2015" name="Stand. Genomic Sci.">
        <title>Genomic Encyclopedia of Bacterial and Archaeal Type Strains, Phase III: the genomes of soil and plant-associated and newly described type strains.</title>
        <authorList>
            <person name="Whitman W.B."/>
            <person name="Woyke T."/>
            <person name="Klenk H.P."/>
            <person name="Zhou Y."/>
            <person name="Lilburn T.G."/>
            <person name="Beck B.J."/>
            <person name="De Vos P."/>
            <person name="Vandamme P."/>
            <person name="Eisen J.A."/>
            <person name="Garrity G."/>
            <person name="Hugenholtz P."/>
            <person name="Kyrpides N.C."/>
        </authorList>
    </citation>
    <scope>NUCLEOTIDE SEQUENCE [LARGE SCALE GENOMIC DNA]</scope>
    <source>
        <strain evidence="2 3">VKM Ac-2541</strain>
    </source>
</reference>
<dbReference type="RefSeq" id="WP_132144162.1">
    <property type="nucleotide sequence ID" value="NZ_SLWR01000001.1"/>
</dbReference>
<protein>
    <recommendedName>
        <fullName evidence="4">Activator of Hsp90 ATPase-like protein</fullName>
    </recommendedName>
</protein>